<keyword evidence="4" id="KW-0456">Lyase</keyword>
<accession>A0ABQ6LTR8</accession>
<dbReference type="InterPro" id="IPR006913">
    <property type="entry name" value="CENP-V/GFA"/>
</dbReference>
<keyword evidence="3" id="KW-0862">Zinc</keyword>
<evidence type="ECO:0000259" key="5">
    <source>
        <dbReference type="PROSITE" id="PS51891"/>
    </source>
</evidence>
<dbReference type="EMBL" id="BSYI01000068">
    <property type="protein sequence ID" value="GMG85469.1"/>
    <property type="molecule type" value="Genomic_DNA"/>
</dbReference>
<evidence type="ECO:0000256" key="2">
    <source>
        <dbReference type="ARBA" id="ARBA00022723"/>
    </source>
</evidence>
<reference evidence="6 7" key="1">
    <citation type="submission" date="2023-04" db="EMBL/GenBank/DDBJ databases">
        <title>Marinoamorphus aggregata gen. nov., sp. Nov., isolate from tissue of brittle star Ophioplocus japonicus.</title>
        <authorList>
            <person name="Kawano K."/>
            <person name="Sawayama S."/>
            <person name="Nakagawa S."/>
        </authorList>
    </citation>
    <scope>NUCLEOTIDE SEQUENCE [LARGE SCALE GENOMIC DNA]</scope>
    <source>
        <strain evidence="6 7">NKW23</strain>
    </source>
</reference>
<protein>
    <submittedName>
        <fullName evidence="6">GFA family protein</fullName>
    </submittedName>
</protein>
<sequence>MRIDGQCHCGAIAYAAEVDPGAVYLCHCSDCQAISGGTARWAVPVARAAFRLLRGETAVYVKRSARGTENHQHFCGCCAAPIYAVSPGAGEGVLRLRLGTCRQRGALPPRVEYWTGSAQPWALCPEATERRAAQ</sequence>
<keyword evidence="2" id="KW-0479">Metal-binding</keyword>
<evidence type="ECO:0000256" key="3">
    <source>
        <dbReference type="ARBA" id="ARBA00022833"/>
    </source>
</evidence>
<dbReference type="PROSITE" id="PS51891">
    <property type="entry name" value="CENP_V_GFA"/>
    <property type="match status" value="1"/>
</dbReference>
<evidence type="ECO:0000256" key="1">
    <source>
        <dbReference type="ARBA" id="ARBA00005495"/>
    </source>
</evidence>
<evidence type="ECO:0000313" key="6">
    <source>
        <dbReference type="EMBL" id="GMG85469.1"/>
    </source>
</evidence>
<dbReference type="RefSeq" id="WP_285674838.1">
    <property type="nucleotide sequence ID" value="NZ_BSYI01000068.1"/>
</dbReference>
<dbReference type="Pfam" id="PF04828">
    <property type="entry name" value="GFA"/>
    <property type="match status" value="1"/>
</dbReference>
<proteinExistence type="inferred from homology"/>
<comment type="similarity">
    <text evidence="1">Belongs to the Gfa family.</text>
</comment>
<dbReference type="SUPFAM" id="SSF51316">
    <property type="entry name" value="Mss4-like"/>
    <property type="match status" value="1"/>
</dbReference>
<evidence type="ECO:0000313" key="7">
    <source>
        <dbReference type="Proteomes" id="UP001239909"/>
    </source>
</evidence>
<dbReference type="PANTHER" id="PTHR33337:SF40">
    <property type="entry name" value="CENP-V_GFA DOMAIN-CONTAINING PROTEIN-RELATED"/>
    <property type="match status" value="1"/>
</dbReference>
<dbReference type="Gene3D" id="3.90.1590.10">
    <property type="entry name" value="glutathione-dependent formaldehyde- activating enzyme (gfa)"/>
    <property type="match status" value="1"/>
</dbReference>
<comment type="caution">
    <text evidence="6">The sequence shown here is derived from an EMBL/GenBank/DDBJ whole genome shotgun (WGS) entry which is preliminary data.</text>
</comment>
<dbReference type="InterPro" id="IPR011057">
    <property type="entry name" value="Mss4-like_sf"/>
</dbReference>
<feature type="domain" description="CENP-V/GFA" evidence="5">
    <location>
        <begin position="3"/>
        <end position="122"/>
    </location>
</feature>
<evidence type="ECO:0000256" key="4">
    <source>
        <dbReference type="ARBA" id="ARBA00023239"/>
    </source>
</evidence>
<organism evidence="6 7">
    <name type="scientific">Paralimibaculum aggregatum</name>
    <dbReference type="NCBI Taxonomy" id="3036245"/>
    <lineage>
        <taxon>Bacteria</taxon>
        <taxon>Pseudomonadati</taxon>
        <taxon>Pseudomonadota</taxon>
        <taxon>Alphaproteobacteria</taxon>
        <taxon>Rhodobacterales</taxon>
        <taxon>Paracoccaceae</taxon>
        <taxon>Paralimibaculum</taxon>
    </lineage>
</organism>
<dbReference type="Proteomes" id="UP001239909">
    <property type="component" value="Unassembled WGS sequence"/>
</dbReference>
<dbReference type="PANTHER" id="PTHR33337">
    <property type="entry name" value="GFA DOMAIN-CONTAINING PROTEIN"/>
    <property type="match status" value="1"/>
</dbReference>
<keyword evidence="7" id="KW-1185">Reference proteome</keyword>
<gene>
    <name evidence="6" type="ORF">LNKW23_46900</name>
</gene>
<name>A0ABQ6LTR8_9RHOB</name>